<proteinExistence type="predicted"/>
<dbReference type="PROSITE" id="PS00913">
    <property type="entry name" value="ADH_IRON_1"/>
    <property type="match status" value="1"/>
</dbReference>
<dbReference type="SUPFAM" id="SSF56796">
    <property type="entry name" value="Dehydroquinate synthase-like"/>
    <property type="match status" value="1"/>
</dbReference>
<dbReference type="GO" id="GO:0046872">
    <property type="term" value="F:metal ion binding"/>
    <property type="evidence" value="ECO:0007669"/>
    <property type="project" value="InterPro"/>
</dbReference>
<dbReference type="Proteomes" id="UP000306509">
    <property type="component" value="Unassembled WGS sequence"/>
</dbReference>
<accession>A0A4U8Q9B3</accession>
<dbReference type="GO" id="GO:0004022">
    <property type="term" value="F:alcohol dehydrogenase (NAD+) activity"/>
    <property type="evidence" value="ECO:0007669"/>
    <property type="project" value="TreeGrafter"/>
</dbReference>
<dbReference type="PANTHER" id="PTHR11496:SF103">
    <property type="entry name" value="DEHYDROGENASE, PUTATIVE-RELATED"/>
    <property type="match status" value="1"/>
</dbReference>
<dbReference type="AlphaFoldDB" id="A0A4U8Q9B3"/>
<protein>
    <submittedName>
        <fullName evidence="4">Lactaldehyde reductase</fullName>
        <ecNumber evidence="4">1.1.1.77</ecNumber>
    </submittedName>
</protein>
<keyword evidence="5" id="KW-1185">Reference proteome</keyword>
<dbReference type="RefSeq" id="WP_044293628.1">
    <property type="nucleotide sequence ID" value="NZ_JBHTNY010000001.1"/>
</dbReference>
<gene>
    <name evidence="4" type="primary">fucO</name>
    <name evidence="4" type="ORF">DSM106044_01566</name>
</gene>
<dbReference type="GO" id="GO:0008912">
    <property type="term" value="F:lactaldehyde reductase activity"/>
    <property type="evidence" value="ECO:0007669"/>
    <property type="project" value="UniProtKB-EC"/>
</dbReference>
<dbReference type="FunFam" id="3.40.50.1970:FF:000003">
    <property type="entry name" value="Alcohol dehydrogenase, iron-containing"/>
    <property type="match status" value="1"/>
</dbReference>
<dbReference type="STRING" id="180332.GCA_000797495_04721"/>
<keyword evidence="1 4" id="KW-0560">Oxidoreductase</keyword>
<dbReference type="Pfam" id="PF25137">
    <property type="entry name" value="ADH_Fe_C"/>
    <property type="match status" value="1"/>
</dbReference>
<dbReference type="InterPro" id="IPR056798">
    <property type="entry name" value="ADH_Fe_C"/>
</dbReference>
<reference evidence="4 5" key="1">
    <citation type="journal article" date="2019" name="Anaerobe">
        <title>Detection of Robinsoniella peoriensis in multiple bone samples of a trauma patient.</title>
        <authorList>
            <person name="Schrottner P."/>
            <person name="Hartwich K."/>
            <person name="Bunk B."/>
            <person name="Schober I."/>
            <person name="Helbig S."/>
            <person name="Rudolph W.W."/>
            <person name="Gunzer F."/>
        </authorList>
    </citation>
    <scope>NUCLEOTIDE SEQUENCE [LARGE SCALE GENOMIC DNA]</scope>
    <source>
        <strain evidence="4 5">DSM 106044</strain>
    </source>
</reference>
<sequence>MYFYMPTKIYCESNCVRNHAKDLSTLGKKALIVTGRRSSKENGSLADIQDTLSKEGISYEIFDRIEENPSIETVMEARDFGNESGADFVIGIGGGSPLDAAKAISLMMKQIDKTEDYLYEKGSDDAYPVVSVPTTCGTGSEATPYAILTIHRKRTKSSISHRIFPVLALCDPNYLKNLPPSVLASTSIDALGHFMESYINNNATFYSKMLCKEGMHLWSSVKDVLLGKPACDADYESLLNASTLAGMAITHTGTSLPHGLSYYPTYETGVPHGKAVGSFLPAYLRAAKNYQSEILSLLNFPDTDAFTSYVNQVLGSVMISDDLKKAAVNGMLSNQGKLANCPFPVDEDVMWGMFE</sequence>
<organism evidence="4 5">
    <name type="scientific">Robinsoniella peoriensis</name>
    <dbReference type="NCBI Taxonomy" id="180332"/>
    <lineage>
        <taxon>Bacteria</taxon>
        <taxon>Bacillati</taxon>
        <taxon>Bacillota</taxon>
        <taxon>Clostridia</taxon>
        <taxon>Lachnospirales</taxon>
        <taxon>Lachnospiraceae</taxon>
        <taxon>Robinsoniella</taxon>
    </lineage>
</organism>
<dbReference type="InterPro" id="IPR018211">
    <property type="entry name" value="ADH_Fe_CS"/>
</dbReference>
<dbReference type="EC" id="1.1.1.77" evidence="4"/>
<dbReference type="EMBL" id="QGQD01000036">
    <property type="protein sequence ID" value="TLD01585.1"/>
    <property type="molecule type" value="Genomic_DNA"/>
</dbReference>
<comment type="caution">
    <text evidence="4">The sequence shown here is derived from an EMBL/GenBank/DDBJ whole genome shotgun (WGS) entry which is preliminary data.</text>
</comment>
<dbReference type="Pfam" id="PF00465">
    <property type="entry name" value="Fe-ADH"/>
    <property type="match status" value="1"/>
</dbReference>
<dbReference type="Gene3D" id="3.40.50.1970">
    <property type="match status" value="1"/>
</dbReference>
<name>A0A4U8Q9B3_9FIRM</name>
<dbReference type="InterPro" id="IPR039697">
    <property type="entry name" value="Alcohol_dehydrogenase_Fe"/>
</dbReference>
<feature type="domain" description="Alcohol dehydrogenase iron-type/glycerol dehydrogenase GldA" evidence="2">
    <location>
        <begin position="6"/>
        <end position="172"/>
    </location>
</feature>
<dbReference type="Gene3D" id="1.20.1090.10">
    <property type="entry name" value="Dehydroquinate synthase-like - alpha domain"/>
    <property type="match status" value="1"/>
</dbReference>
<evidence type="ECO:0000259" key="2">
    <source>
        <dbReference type="Pfam" id="PF00465"/>
    </source>
</evidence>
<dbReference type="PANTHER" id="PTHR11496">
    <property type="entry name" value="ALCOHOL DEHYDROGENASE"/>
    <property type="match status" value="1"/>
</dbReference>
<evidence type="ECO:0000313" key="5">
    <source>
        <dbReference type="Proteomes" id="UP000306509"/>
    </source>
</evidence>
<dbReference type="InterPro" id="IPR001670">
    <property type="entry name" value="ADH_Fe/GldA"/>
</dbReference>
<feature type="domain" description="Fe-containing alcohol dehydrogenase-like C-terminal" evidence="3">
    <location>
        <begin position="184"/>
        <end position="291"/>
    </location>
</feature>
<dbReference type="CDD" id="cd08181">
    <property type="entry name" value="PPD-like"/>
    <property type="match status" value="1"/>
</dbReference>
<evidence type="ECO:0000259" key="3">
    <source>
        <dbReference type="Pfam" id="PF25137"/>
    </source>
</evidence>
<evidence type="ECO:0000313" key="4">
    <source>
        <dbReference type="EMBL" id="TLD01585.1"/>
    </source>
</evidence>
<evidence type="ECO:0000256" key="1">
    <source>
        <dbReference type="ARBA" id="ARBA00023002"/>
    </source>
</evidence>